<reference evidence="1" key="1">
    <citation type="submission" date="2021-06" db="EMBL/GenBank/DDBJ databases">
        <authorList>
            <person name="Kallberg Y."/>
            <person name="Tangrot J."/>
            <person name="Rosling A."/>
        </authorList>
    </citation>
    <scope>NUCLEOTIDE SEQUENCE</scope>
    <source>
        <strain evidence="1">MA461A</strain>
    </source>
</reference>
<sequence length="86" mass="9559">SIISIKPLTHALQKYSPSANHLTNLHQFLIKECLLTKCYRQALPILDNDITEIETSVISAPAIVTSQVQAEAYKKFSLVSLLLHGK</sequence>
<name>A0ACA9SM61_9GLOM</name>
<comment type="caution">
    <text evidence="1">The sequence shown here is derived from an EMBL/GenBank/DDBJ whole genome shotgun (WGS) entry which is preliminary data.</text>
</comment>
<feature type="non-terminal residue" evidence="1">
    <location>
        <position position="1"/>
    </location>
</feature>
<keyword evidence="2" id="KW-1185">Reference proteome</keyword>
<dbReference type="EMBL" id="CAJVQC010139943">
    <property type="protein sequence ID" value="CAG8843826.1"/>
    <property type="molecule type" value="Genomic_DNA"/>
</dbReference>
<organism evidence="1 2">
    <name type="scientific">Racocetra persica</name>
    <dbReference type="NCBI Taxonomy" id="160502"/>
    <lineage>
        <taxon>Eukaryota</taxon>
        <taxon>Fungi</taxon>
        <taxon>Fungi incertae sedis</taxon>
        <taxon>Mucoromycota</taxon>
        <taxon>Glomeromycotina</taxon>
        <taxon>Glomeromycetes</taxon>
        <taxon>Diversisporales</taxon>
        <taxon>Gigasporaceae</taxon>
        <taxon>Racocetra</taxon>
    </lineage>
</organism>
<protein>
    <submittedName>
        <fullName evidence="1">26754_t:CDS:1</fullName>
    </submittedName>
</protein>
<proteinExistence type="predicted"/>
<gene>
    <name evidence="1" type="ORF">RPERSI_LOCUS32944</name>
</gene>
<feature type="non-terminal residue" evidence="1">
    <location>
        <position position="86"/>
    </location>
</feature>
<dbReference type="Proteomes" id="UP000789920">
    <property type="component" value="Unassembled WGS sequence"/>
</dbReference>
<evidence type="ECO:0000313" key="1">
    <source>
        <dbReference type="EMBL" id="CAG8843826.1"/>
    </source>
</evidence>
<evidence type="ECO:0000313" key="2">
    <source>
        <dbReference type="Proteomes" id="UP000789920"/>
    </source>
</evidence>
<accession>A0ACA9SM61</accession>